<keyword evidence="4" id="KW-1185">Reference proteome</keyword>
<reference evidence="3 4" key="1">
    <citation type="submission" date="2024-06" db="EMBL/GenBank/DDBJ databases">
        <title>The Natural Products Discovery Center: Release of the First 8490 Sequenced Strains for Exploring Actinobacteria Biosynthetic Diversity.</title>
        <authorList>
            <person name="Kalkreuter E."/>
            <person name="Kautsar S.A."/>
            <person name="Yang D."/>
            <person name="Bader C.D."/>
            <person name="Teijaro C.N."/>
            <person name="Fluegel L."/>
            <person name="Davis C.M."/>
            <person name="Simpson J.R."/>
            <person name="Lauterbach L."/>
            <person name="Steele A.D."/>
            <person name="Gui C."/>
            <person name="Meng S."/>
            <person name="Li G."/>
            <person name="Viehrig K."/>
            <person name="Ye F."/>
            <person name="Su P."/>
            <person name="Kiefer A.F."/>
            <person name="Nichols A."/>
            <person name="Cepeda A.J."/>
            <person name="Yan W."/>
            <person name="Fan B."/>
            <person name="Jiang Y."/>
            <person name="Adhikari A."/>
            <person name="Zheng C.-J."/>
            <person name="Schuster L."/>
            <person name="Cowan T.M."/>
            <person name="Smanski M.J."/>
            <person name="Chevrette M.G."/>
            <person name="De Carvalho L.P.S."/>
            <person name="Shen B."/>
        </authorList>
    </citation>
    <scope>NUCLEOTIDE SEQUENCE [LARGE SCALE GENOMIC DNA]</scope>
    <source>
        <strain evidence="3 4">NPDC048117</strain>
    </source>
</reference>
<dbReference type="Gene3D" id="3.30.470.20">
    <property type="entry name" value="ATP-grasp fold, B domain"/>
    <property type="match status" value="1"/>
</dbReference>
<dbReference type="Gene3D" id="3.30.1490.20">
    <property type="entry name" value="ATP-grasp fold, A domain"/>
    <property type="match status" value="1"/>
</dbReference>
<name>A0ABV3EW35_9ACTN</name>
<dbReference type="PROSITE" id="PS50975">
    <property type="entry name" value="ATP_GRASP"/>
    <property type="match status" value="1"/>
</dbReference>
<keyword evidence="1" id="KW-0067">ATP-binding</keyword>
<evidence type="ECO:0000259" key="2">
    <source>
        <dbReference type="PROSITE" id="PS50975"/>
    </source>
</evidence>
<dbReference type="InterPro" id="IPR011761">
    <property type="entry name" value="ATP-grasp"/>
</dbReference>
<dbReference type="InterPro" id="IPR040754">
    <property type="entry name" value="PreAtp-grasp"/>
</dbReference>
<organism evidence="3 4">
    <name type="scientific">Streptomyces chilikensis</name>
    <dbReference type="NCBI Taxonomy" id="1194079"/>
    <lineage>
        <taxon>Bacteria</taxon>
        <taxon>Bacillati</taxon>
        <taxon>Actinomycetota</taxon>
        <taxon>Actinomycetes</taxon>
        <taxon>Kitasatosporales</taxon>
        <taxon>Streptomycetaceae</taxon>
        <taxon>Streptomyces</taxon>
    </lineage>
</organism>
<feature type="domain" description="ATP-grasp" evidence="2">
    <location>
        <begin position="149"/>
        <end position="365"/>
    </location>
</feature>
<dbReference type="InterPro" id="IPR013815">
    <property type="entry name" value="ATP_grasp_subdomain_1"/>
</dbReference>
<protein>
    <recommendedName>
        <fullName evidence="2">ATP-grasp domain-containing protein</fullName>
    </recommendedName>
</protein>
<dbReference type="Proteomes" id="UP001551584">
    <property type="component" value="Unassembled WGS sequence"/>
</dbReference>
<evidence type="ECO:0000313" key="3">
    <source>
        <dbReference type="EMBL" id="MEU9580379.1"/>
    </source>
</evidence>
<accession>A0ABV3EW35</accession>
<comment type="caution">
    <text evidence="3">The sequence shown here is derived from an EMBL/GenBank/DDBJ whole genome shotgun (WGS) entry which is preliminary data.</text>
</comment>
<proteinExistence type="predicted"/>
<evidence type="ECO:0000313" key="4">
    <source>
        <dbReference type="Proteomes" id="UP001551584"/>
    </source>
</evidence>
<dbReference type="Pfam" id="PF18604">
    <property type="entry name" value="PreAtp-grasp"/>
    <property type="match status" value="1"/>
</dbReference>
<dbReference type="RefSeq" id="WP_359276092.1">
    <property type="nucleotide sequence ID" value="NZ_JBEZNA010000073.1"/>
</dbReference>
<keyword evidence="1" id="KW-0547">Nucleotide-binding</keyword>
<dbReference type="EMBL" id="JBEZNA010000073">
    <property type="protein sequence ID" value="MEU9580379.1"/>
    <property type="molecule type" value="Genomic_DNA"/>
</dbReference>
<dbReference type="SUPFAM" id="SSF56059">
    <property type="entry name" value="Glutathione synthetase ATP-binding domain-like"/>
    <property type="match status" value="1"/>
</dbReference>
<sequence length="416" mass="44898">MTEQPNRTILANIVSDIMADRPTDAYRRAMAVVTPRKLWQARPGDCVVMLAPCSSAFRDYVAEVVGLDVDRVEIVAPSEIRGVHALEVAADLGALERITERPELKPFVLDGPVLEFGRRTGVRVLPYTRLPEDGTLDALRLINTKDGFRRIAAGLGLPVADGGHAETPAELASRTAEFLTDHPAAIIKTNRASNGYGNTVIRPDARRSIEQQVQDAVAGQPARDCGWVYEEFLPFTAAPSMEMEVGDRGVTDFYSCDQRTVNNAWTGMVTPAAAGPHDRELRSAAAAIGGWLHEQGYRGIFDVDCGVYDGGYVVTEANVRRTGGTYLEELARRLRPGDSPVHWRADVRQGTGGPDFADAVGKLAAAGLADPAADARAVLTADTVAVDGKWRYLVVGKDDASVAEVERHVEQILGIG</sequence>
<gene>
    <name evidence="3" type="ORF">AB0D95_24485</name>
</gene>
<evidence type="ECO:0000256" key="1">
    <source>
        <dbReference type="PROSITE-ProRule" id="PRU00409"/>
    </source>
</evidence>